<dbReference type="Gene3D" id="1.10.260.40">
    <property type="entry name" value="lambda repressor-like DNA-binding domains"/>
    <property type="match status" value="1"/>
</dbReference>
<dbReference type="SUPFAM" id="SSF51306">
    <property type="entry name" value="LexA/Signal peptidase"/>
    <property type="match status" value="1"/>
</dbReference>
<dbReference type="EMBL" id="KP795616">
    <property type="protein sequence ID" value="AKN38814.1"/>
    <property type="molecule type" value="Genomic_DNA"/>
</dbReference>
<dbReference type="SUPFAM" id="SSF47413">
    <property type="entry name" value="lambda repressor-like DNA-binding domains"/>
    <property type="match status" value="1"/>
</dbReference>
<dbReference type="CDD" id="cd06529">
    <property type="entry name" value="S24_LexA-like"/>
    <property type="match status" value="1"/>
</dbReference>
<organism evidence="5">
    <name type="scientific">Enterovibrio sp. FF_113</name>
    <dbReference type="NCBI Taxonomy" id="1660266"/>
    <lineage>
        <taxon>Bacteria</taxon>
        <taxon>Pseudomonadati</taxon>
        <taxon>Pseudomonadota</taxon>
        <taxon>Gammaproteobacteria</taxon>
        <taxon>Vibrionales</taxon>
        <taxon>Vibrionaceae</taxon>
        <taxon>Enterovibrio</taxon>
    </lineage>
</organism>
<evidence type="ECO:0000259" key="4">
    <source>
        <dbReference type="PROSITE" id="PS50943"/>
    </source>
</evidence>
<dbReference type="Pfam" id="PF01381">
    <property type="entry name" value="HTH_3"/>
    <property type="match status" value="1"/>
</dbReference>
<evidence type="ECO:0000256" key="2">
    <source>
        <dbReference type="ARBA" id="ARBA00023125"/>
    </source>
</evidence>
<proteinExistence type="predicted"/>
<accession>A0A0H3ZY74</accession>
<evidence type="ECO:0000256" key="1">
    <source>
        <dbReference type="ARBA" id="ARBA00023015"/>
    </source>
</evidence>
<dbReference type="InterPro" id="IPR036286">
    <property type="entry name" value="LexA/Signal_pep-like_sf"/>
</dbReference>
<keyword evidence="3" id="KW-0804">Transcription</keyword>
<evidence type="ECO:0000256" key="3">
    <source>
        <dbReference type="ARBA" id="ARBA00023163"/>
    </source>
</evidence>
<dbReference type="GO" id="GO:0003677">
    <property type="term" value="F:DNA binding"/>
    <property type="evidence" value="ECO:0007669"/>
    <property type="project" value="UniProtKB-KW"/>
</dbReference>
<dbReference type="CDD" id="cd00093">
    <property type="entry name" value="HTH_XRE"/>
    <property type="match status" value="1"/>
</dbReference>
<dbReference type="InterPro" id="IPR001387">
    <property type="entry name" value="Cro/C1-type_HTH"/>
</dbReference>
<keyword evidence="1" id="KW-0805">Transcription regulation</keyword>
<feature type="domain" description="HTH cro/C1-type" evidence="4">
    <location>
        <begin position="13"/>
        <end position="73"/>
    </location>
</feature>
<dbReference type="PANTHER" id="PTHR40661:SF3">
    <property type="entry name" value="FELS-1 PROPHAGE TRANSCRIPTIONAL REGULATOR"/>
    <property type="match status" value="1"/>
</dbReference>
<sequence>MKKNRDAIVAYRLRELRKQKEIDDGRPWTADQVGKAIGIGQSTYSNYENEIRKPSLDRIEELAAFYKVTPSYLAAFTDHKGSTGGDALHVTPMMTESAKEMCINPSGDYSISIELLEMHGLRKENILVDAIQDNAMAPHLIKGDVVIVKREPNLSIETLPLGIYCIKEQNGRTWMRWVKREINGTVKVYPENSTHYDSITLSEEDFKQFTILGTIFRVIRKPKFDDI</sequence>
<dbReference type="PANTHER" id="PTHR40661">
    <property type="match status" value="1"/>
</dbReference>
<protein>
    <recommendedName>
        <fullName evidence="4">HTH cro/C1-type domain-containing protein</fullName>
    </recommendedName>
</protein>
<dbReference type="Gene3D" id="2.10.109.10">
    <property type="entry name" value="Umud Fragment, subunit A"/>
    <property type="match status" value="1"/>
</dbReference>
<dbReference type="AlphaFoldDB" id="A0A0H3ZY74"/>
<dbReference type="InterPro" id="IPR015927">
    <property type="entry name" value="Peptidase_S24_S26A/B/C"/>
</dbReference>
<dbReference type="InterPro" id="IPR010982">
    <property type="entry name" value="Lambda_DNA-bd_dom_sf"/>
</dbReference>
<dbReference type="Pfam" id="PF00717">
    <property type="entry name" value="Peptidase_S24"/>
    <property type="match status" value="1"/>
</dbReference>
<dbReference type="PROSITE" id="PS50943">
    <property type="entry name" value="HTH_CROC1"/>
    <property type="match status" value="1"/>
</dbReference>
<keyword evidence="2" id="KW-0238">DNA-binding</keyword>
<evidence type="ECO:0000313" key="5">
    <source>
        <dbReference type="EMBL" id="AKN38814.1"/>
    </source>
</evidence>
<name>A0A0H3ZY74_9GAMM</name>
<dbReference type="SMART" id="SM00530">
    <property type="entry name" value="HTH_XRE"/>
    <property type="match status" value="1"/>
</dbReference>
<dbReference type="InterPro" id="IPR039418">
    <property type="entry name" value="LexA-like"/>
</dbReference>
<reference evidence="5" key="1">
    <citation type="journal article" date="2015" name="MBio">
        <title>Eco-Evolutionary Dynamics of Episomes among Ecologically Cohesive Bacterial Populations.</title>
        <authorList>
            <person name="Xue H."/>
            <person name="Cordero O.X."/>
            <person name="Camas F.M."/>
            <person name="Trimble W."/>
            <person name="Meyer F."/>
            <person name="Guglielmini J."/>
            <person name="Rocha E.P."/>
            <person name="Polz M.F."/>
        </authorList>
    </citation>
    <scope>NUCLEOTIDE SEQUENCE</scope>
    <source>
        <strain evidence="5">FF_113</strain>
    </source>
</reference>